<evidence type="ECO:0000256" key="5">
    <source>
        <dbReference type="SAM" id="Phobius"/>
    </source>
</evidence>
<dbReference type="GO" id="GO:0005886">
    <property type="term" value="C:plasma membrane"/>
    <property type="evidence" value="ECO:0007669"/>
    <property type="project" value="TreeGrafter"/>
</dbReference>
<dbReference type="Proteomes" id="UP000199337">
    <property type="component" value="Unassembled WGS sequence"/>
</dbReference>
<dbReference type="InterPro" id="IPR001898">
    <property type="entry name" value="SLC13A/DASS"/>
</dbReference>
<name>A0A1I2NY33_9FIRM</name>
<keyword evidence="2 5" id="KW-0812">Transmembrane</keyword>
<feature type="transmembrane region" description="Helical" evidence="5">
    <location>
        <begin position="391"/>
        <end position="415"/>
    </location>
</feature>
<protein>
    <submittedName>
        <fullName evidence="6">Solute carrier family 13 (Sodium-dependent dicarboxylate transporter), member 2/3/5</fullName>
    </submittedName>
</protein>
<reference evidence="7" key="1">
    <citation type="submission" date="2016-10" db="EMBL/GenBank/DDBJ databases">
        <authorList>
            <person name="Varghese N."/>
            <person name="Submissions S."/>
        </authorList>
    </citation>
    <scope>NUCLEOTIDE SEQUENCE [LARGE SCALE GENOMIC DNA]</scope>
    <source>
        <strain evidence="7">DSM 17038</strain>
    </source>
</reference>
<proteinExistence type="predicted"/>
<feature type="transmembrane region" description="Helical" evidence="5">
    <location>
        <begin position="208"/>
        <end position="231"/>
    </location>
</feature>
<dbReference type="AlphaFoldDB" id="A0A1I2NY33"/>
<feature type="transmembrane region" description="Helical" evidence="5">
    <location>
        <begin position="264"/>
        <end position="297"/>
    </location>
</feature>
<evidence type="ECO:0000256" key="2">
    <source>
        <dbReference type="ARBA" id="ARBA00022692"/>
    </source>
</evidence>
<feature type="transmembrane region" description="Helical" evidence="5">
    <location>
        <begin position="135"/>
        <end position="156"/>
    </location>
</feature>
<dbReference type="PANTHER" id="PTHR10283">
    <property type="entry name" value="SOLUTE CARRIER FAMILY 13 MEMBER"/>
    <property type="match status" value="1"/>
</dbReference>
<sequence length="461" mass="48836">MVHKKFFSLLAALALLLGTLALPVPEGLGVAGRNTLGLLLAALVLWVTEAVPLAVTALALIILQPVYGVADLNDAFKEFISPVIFFVIASYGISASIMKTPLAYRMAKWLLVNAGNNTAKIILAFTIGPAVLSAFVSNVPAAALFMGLALSILDALGAKPGSSRLGKALMIAIPFGAMIGGIATPSGSSINILVLYLLDKYVHVNISFLDWIFFGLPIAVVMVPISSYVIVKVFKPEALGLDVAAVLKGMDTQKHLTLTEKKVITILGLMMIFWLASTWITAINITMVAIAGLILFFVPGINVLSWDEFSPEVGWDAVIMIGGVTSIGAAVVSSGLSTWFLNEILQNLVGLGVVPLTALIGMIINLLHLLLPIGPAIVTISIQPLADLSVLAGISPAIFAITTAFLAGCCMLLPLDAVPLITYNKKFYTMWDMFKSGLITSTVWVLVTAVWVPVVAFLTGY</sequence>
<accession>A0A1I2NY33</accession>
<feature type="transmembrane region" description="Helical" evidence="5">
    <location>
        <begin position="79"/>
        <end position="98"/>
    </location>
</feature>
<evidence type="ECO:0000256" key="3">
    <source>
        <dbReference type="ARBA" id="ARBA00022989"/>
    </source>
</evidence>
<feature type="transmembrane region" description="Helical" evidence="5">
    <location>
        <begin position="348"/>
        <end position="371"/>
    </location>
</feature>
<evidence type="ECO:0000313" key="7">
    <source>
        <dbReference type="Proteomes" id="UP000199337"/>
    </source>
</evidence>
<dbReference type="GO" id="GO:0022857">
    <property type="term" value="F:transmembrane transporter activity"/>
    <property type="evidence" value="ECO:0007669"/>
    <property type="project" value="InterPro"/>
</dbReference>
<keyword evidence="3 5" id="KW-1133">Transmembrane helix</keyword>
<dbReference type="EMBL" id="FOOX01000002">
    <property type="protein sequence ID" value="SFG07970.1"/>
    <property type="molecule type" value="Genomic_DNA"/>
</dbReference>
<feature type="transmembrane region" description="Helical" evidence="5">
    <location>
        <begin position="317"/>
        <end position="341"/>
    </location>
</feature>
<dbReference type="STRING" id="341036.SAMN05660649_00596"/>
<feature type="transmembrane region" description="Helical" evidence="5">
    <location>
        <begin position="168"/>
        <end position="196"/>
    </location>
</feature>
<dbReference type="Pfam" id="PF00939">
    <property type="entry name" value="Na_sulph_symp"/>
    <property type="match status" value="1"/>
</dbReference>
<keyword evidence="4 5" id="KW-0472">Membrane</keyword>
<evidence type="ECO:0000313" key="6">
    <source>
        <dbReference type="EMBL" id="SFG07970.1"/>
    </source>
</evidence>
<evidence type="ECO:0000256" key="1">
    <source>
        <dbReference type="ARBA" id="ARBA00004141"/>
    </source>
</evidence>
<evidence type="ECO:0000256" key="4">
    <source>
        <dbReference type="ARBA" id="ARBA00023136"/>
    </source>
</evidence>
<dbReference type="OrthoDB" id="9766267at2"/>
<feature type="transmembrane region" description="Helical" evidence="5">
    <location>
        <begin position="436"/>
        <end position="458"/>
    </location>
</feature>
<comment type="subcellular location">
    <subcellularLocation>
        <location evidence="1">Membrane</location>
        <topology evidence="1">Multi-pass membrane protein</topology>
    </subcellularLocation>
</comment>
<keyword evidence="7" id="KW-1185">Reference proteome</keyword>
<organism evidence="6 7">
    <name type="scientific">Desulfotruncus arcticus DSM 17038</name>
    <dbReference type="NCBI Taxonomy" id="1121424"/>
    <lineage>
        <taxon>Bacteria</taxon>
        <taxon>Bacillati</taxon>
        <taxon>Bacillota</taxon>
        <taxon>Clostridia</taxon>
        <taxon>Eubacteriales</taxon>
        <taxon>Desulfallaceae</taxon>
        <taxon>Desulfotruncus</taxon>
    </lineage>
</organism>
<dbReference type="RefSeq" id="WP_092468583.1">
    <property type="nucleotide sequence ID" value="NZ_FOOX01000002.1"/>
</dbReference>
<gene>
    <name evidence="6" type="ORF">SAMN05660649_00596</name>
</gene>
<feature type="transmembrane region" description="Helical" evidence="5">
    <location>
        <begin position="37"/>
        <end position="67"/>
    </location>
</feature>